<dbReference type="Gene3D" id="2.30.42.10">
    <property type="match status" value="1"/>
</dbReference>
<dbReference type="Proteomes" id="UP000076852">
    <property type="component" value="Chromosome 1"/>
</dbReference>
<gene>
    <name evidence="1" type="ORF">AYM40_10045</name>
</gene>
<dbReference type="InterPro" id="IPR036034">
    <property type="entry name" value="PDZ_sf"/>
</dbReference>
<keyword evidence="2" id="KW-1185">Reference proteome</keyword>
<sequence length="70" mass="7383">MKPGDVIIRISDEPIDRSAELGEDAAGLPPGTKTTLRLIRNRRPMTVTVMVGASAESPKARKAKAAQGIA</sequence>
<reference evidence="1 2" key="1">
    <citation type="journal article" date="2016" name="Gene">
        <title>PacBio SMRT assembly of a complex multi-replicon genome reveals chlorocatechol degradative operon in a region of genome plasticity.</title>
        <authorList>
            <person name="Ricker N."/>
            <person name="Shen S.Y."/>
            <person name="Goordial J."/>
            <person name="Jin S."/>
            <person name="Fulthorpe R.R."/>
        </authorList>
    </citation>
    <scope>NUCLEOTIDE SEQUENCE [LARGE SCALE GENOMIC DNA]</scope>
    <source>
        <strain evidence="1 2">OLGA172</strain>
    </source>
</reference>
<dbReference type="AlphaFoldDB" id="A0A167VYE1"/>
<dbReference type="SUPFAM" id="SSF50156">
    <property type="entry name" value="PDZ domain-like"/>
    <property type="match status" value="1"/>
</dbReference>
<accession>A0A167VYE1</accession>
<name>A0A167VYE1_9BURK</name>
<evidence type="ECO:0000313" key="1">
    <source>
        <dbReference type="EMBL" id="ANB72673.1"/>
    </source>
</evidence>
<dbReference type="EMBL" id="CP014578">
    <property type="protein sequence ID" value="ANB72673.1"/>
    <property type="molecule type" value="Genomic_DNA"/>
</dbReference>
<proteinExistence type="predicted"/>
<evidence type="ECO:0000313" key="2">
    <source>
        <dbReference type="Proteomes" id="UP000076852"/>
    </source>
</evidence>
<dbReference type="OrthoDB" id="9812912at2"/>
<protein>
    <submittedName>
        <fullName evidence="1">Uncharacterized protein</fullName>
    </submittedName>
</protein>
<organism evidence="1 2">
    <name type="scientific">Paraburkholderia phytofirmans OLGA172</name>
    <dbReference type="NCBI Taxonomy" id="1417228"/>
    <lineage>
        <taxon>Bacteria</taxon>
        <taxon>Pseudomonadati</taxon>
        <taxon>Pseudomonadota</taxon>
        <taxon>Betaproteobacteria</taxon>
        <taxon>Burkholderiales</taxon>
        <taxon>Burkholderiaceae</taxon>
        <taxon>Paraburkholderia</taxon>
    </lineage>
</organism>
<dbReference type="STRING" id="1804984.AYM40_10045"/>
<dbReference type="KEGG" id="buz:AYM40_10045"/>
<dbReference type="RefSeq" id="WP_063496097.1">
    <property type="nucleotide sequence ID" value="NZ_CP014578.1"/>
</dbReference>